<gene>
    <name evidence="2" type="ORF">PoB_005630000</name>
</gene>
<keyword evidence="3" id="KW-1185">Reference proteome</keyword>
<organism evidence="2 3">
    <name type="scientific">Plakobranchus ocellatus</name>
    <dbReference type="NCBI Taxonomy" id="259542"/>
    <lineage>
        <taxon>Eukaryota</taxon>
        <taxon>Metazoa</taxon>
        <taxon>Spiralia</taxon>
        <taxon>Lophotrochozoa</taxon>
        <taxon>Mollusca</taxon>
        <taxon>Gastropoda</taxon>
        <taxon>Heterobranchia</taxon>
        <taxon>Euthyneura</taxon>
        <taxon>Panpulmonata</taxon>
        <taxon>Sacoglossa</taxon>
        <taxon>Placobranchoidea</taxon>
        <taxon>Plakobranchidae</taxon>
        <taxon>Plakobranchus</taxon>
    </lineage>
</organism>
<accession>A0AAV4CDP9</accession>
<dbReference type="EMBL" id="BLXT01006199">
    <property type="protein sequence ID" value="GFO29795.1"/>
    <property type="molecule type" value="Genomic_DNA"/>
</dbReference>
<proteinExistence type="predicted"/>
<feature type="compositionally biased region" description="Basic and acidic residues" evidence="1">
    <location>
        <begin position="9"/>
        <end position="18"/>
    </location>
</feature>
<sequence>MKHCRARTKKVEIDRENPKASSQVMPSNGGRKMMLMSLIDLSYKRVHILTGGVVAHLVGQLALATKSEVKGSNPSPGQVSSTLLLCVHSTLLLCPPSIKLVAGSLKTRRK</sequence>
<comment type="caution">
    <text evidence="2">The sequence shown here is derived from an EMBL/GenBank/DDBJ whole genome shotgun (WGS) entry which is preliminary data.</text>
</comment>
<evidence type="ECO:0000313" key="2">
    <source>
        <dbReference type="EMBL" id="GFO29795.1"/>
    </source>
</evidence>
<name>A0AAV4CDP9_9GAST</name>
<protein>
    <submittedName>
        <fullName evidence="2">Uncharacterized protein</fullName>
    </submittedName>
</protein>
<feature type="region of interest" description="Disordered" evidence="1">
    <location>
        <begin position="1"/>
        <end position="27"/>
    </location>
</feature>
<evidence type="ECO:0000313" key="3">
    <source>
        <dbReference type="Proteomes" id="UP000735302"/>
    </source>
</evidence>
<reference evidence="2 3" key="1">
    <citation type="journal article" date="2021" name="Elife">
        <title>Chloroplast acquisition without the gene transfer in kleptoplastic sea slugs, Plakobranchus ocellatus.</title>
        <authorList>
            <person name="Maeda T."/>
            <person name="Takahashi S."/>
            <person name="Yoshida T."/>
            <person name="Shimamura S."/>
            <person name="Takaki Y."/>
            <person name="Nagai Y."/>
            <person name="Toyoda A."/>
            <person name="Suzuki Y."/>
            <person name="Arimoto A."/>
            <person name="Ishii H."/>
            <person name="Satoh N."/>
            <person name="Nishiyama T."/>
            <person name="Hasebe M."/>
            <person name="Maruyama T."/>
            <person name="Minagawa J."/>
            <person name="Obokata J."/>
            <person name="Shigenobu S."/>
        </authorList>
    </citation>
    <scope>NUCLEOTIDE SEQUENCE [LARGE SCALE GENOMIC DNA]</scope>
</reference>
<dbReference type="Proteomes" id="UP000735302">
    <property type="component" value="Unassembled WGS sequence"/>
</dbReference>
<evidence type="ECO:0000256" key="1">
    <source>
        <dbReference type="SAM" id="MobiDB-lite"/>
    </source>
</evidence>
<dbReference type="AlphaFoldDB" id="A0AAV4CDP9"/>